<dbReference type="STRING" id="360105.CCV52592_1506"/>
<dbReference type="AlphaFoldDB" id="A7GW52"/>
<feature type="signal peptide" evidence="1">
    <location>
        <begin position="1"/>
        <end position="20"/>
    </location>
</feature>
<proteinExistence type="predicted"/>
<dbReference type="EMBL" id="CP000767">
    <property type="protein sequence ID" value="EAU00582.1"/>
    <property type="molecule type" value="Genomic_DNA"/>
</dbReference>
<keyword evidence="1" id="KW-0732">Signal</keyword>
<dbReference type="Proteomes" id="UP000006380">
    <property type="component" value="Chromosome"/>
</dbReference>
<gene>
    <name evidence="2" type="ORF">CCV52592_1506</name>
</gene>
<feature type="chain" id="PRO_5002706859" description="Cytochrome-c oxidase" evidence="1">
    <location>
        <begin position="21"/>
        <end position="232"/>
    </location>
</feature>
<evidence type="ECO:0000256" key="1">
    <source>
        <dbReference type="SAM" id="SignalP"/>
    </source>
</evidence>
<accession>A7GW52</accession>
<dbReference type="KEGG" id="ccv:CCV52592_1506"/>
<keyword evidence="3" id="KW-1185">Reference proteome</keyword>
<dbReference type="RefSeq" id="WP_011991715.1">
    <property type="nucleotide sequence ID" value="NC_009715.2"/>
</dbReference>
<dbReference type="HOGENOM" id="CLU_1193021_0_0_7"/>
<evidence type="ECO:0000313" key="3">
    <source>
        <dbReference type="Proteomes" id="UP000006380"/>
    </source>
</evidence>
<protein>
    <recommendedName>
        <fullName evidence="4">Cytochrome-c oxidase</fullName>
    </recommendedName>
</protein>
<organism evidence="2 3">
    <name type="scientific">Campylobacter curvus (strain 525.92)</name>
    <dbReference type="NCBI Taxonomy" id="360105"/>
    <lineage>
        <taxon>Bacteria</taxon>
        <taxon>Pseudomonadati</taxon>
        <taxon>Campylobacterota</taxon>
        <taxon>Epsilonproteobacteria</taxon>
        <taxon>Campylobacterales</taxon>
        <taxon>Campylobacteraceae</taxon>
        <taxon>Campylobacter</taxon>
    </lineage>
</organism>
<sequence>MKNFKILSALFAASLATLSAGEPIQKVTSVDIYVSNIYSSSGGKPKYINVYDKINDLLMSSDVSNLQKAIKIVEDDPALVSPSALMSIAARAYDLGLRDEAAFWFYAGKDRFITFADVIDVKDPMFRATMDINFAFMKLVGDVINPYAFCDIKKQEEIAARSIAWVKAHPYKAIFMDRFPSKFSDRKAALTKSESSLDEKLKKQSEYLSDAKNRAEFERVRQENNTNERFCW</sequence>
<evidence type="ECO:0008006" key="4">
    <source>
        <dbReference type="Google" id="ProtNLM"/>
    </source>
</evidence>
<name>A7GW52_CAMC5</name>
<reference evidence="2" key="1">
    <citation type="submission" date="2016-07" db="EMBL/GenBank/DDBJ databases">
        <title>Comparative genomics of the Campylobacter concisus group.</title>
        <authorList>
            <person name="Miller W.G."/>
            <person name="Yee E."/>
            <person name="Chapman M.H."/>
            <person name="Huynh S."/>
            <person name="Bono J.L."/>
            <person name="On S.L.W."/>
            <person name="StLeger J."/>
            <person name="Foster G."/>
            <person name="Parker C.T."/>
        </authorList>
    </citation>
    <scope>NUCLEOTIDE SEQUENCE</scope>
    <source>
        <strain evidence="2">525.92</strain>
    </source>
</reference>
<dbReference type="OrthoDB" id="3574559at2"/>
<evidence type="ECO:0000313" key="2">
    <source>
        <dbReference type="EMBL" id="EAU00582.1"/>
    </source>
</evidence>